<evidence type="ECO:0000256" key="7">
    <source>
        <dbReference type="ARBA" id="ARBA00022927"/>
    </source>
</evidence>
<reference evidence="12 13" key="1">
    <citation type="submission" date="2020-10" db="EMBL/GenBank/DDBJ databases">
        <title>The Coptis chinensis genome and diversification of protoberbering-type alkaloids.</title>
        <authorList>
            <person name="Wang B."/>
            <person name="Shu S."/>
            <person name="Song C."/>
            <person name="Liu Y."/>
        </authorList>
    </citation>
    <scope>NUCLEOTIDE SEQUENCE [LARGE SCALE GENOMIC DNA]</scope>
    <source>
        <strain evidence="12">HL-2020</strain>
        <tissue evidence="12">Leaf</tissue>
    </source>
</reference>
<evidence type="ECO:0000256" key="4">
    <source>
        <dbReference type="ARBA" id="ARBA00022448"/>
    </source>
</evidence>
<proteinExistence type="inferred from homology"/>
<dbReference type="GO" id="GO:0015031">
    <property type="term" value="P:protein transport"/>
    <property type="evidence" value="ECO:0007669"/>
    <property type="project" value="UniProtKB-KW"/>
</dbReference>
<dbReference type="InterPro" id="IPR005578">
    <property type="entry name" value="Yif1_fam"/>
</dbReference>
<feature type="transmembrane region" description="Helical" evidence="11">
    <location>
        <begin position="38"/>
        <end position="59"/>
    </location>
</feature>
<dbReference type="EMBL" id="JADFTS010000006">
    <property type="protein sequence ID" value="KAF9602051.1"/>
    <property type="molecule type" value="Genomic_DNA"/>
</dbReference>
<keyword evidence="9" id="KW-0333">Golgi apparatus</keyword>
<dbReference type="OrthoDB" id="337750at2759"/>
<keyword evidence="6" id="KW-0256">Endoplasmic reticulum</keyword>
<evidence type="ECO:0000256" key="10">
    <source>
        <dbReference type="ARBA" id="ARBA00023136"/>
    </source>
</evidence>
<evidence type="ECO:0000313" key="13">
    <source>
        <dbReference type="Proteomes" id="UP000631114"/>
    </source>
</evidence>
<dbReference type="AlphaFoldDB" id="A0A835LWJ5"/>
<accession>A0A835LWJ5</accession>
<comment type="subcellular location">
    <subcellularLocation>
        <location evidence="1">Endoplasmic reticulum membrane</location>
        <topology evidence="1">Multi-pass membrane protein</topology>
    </subcellularLocation>
    <subcellularLocation>
        <location evidence="2">Golgi apparatus membrane</location>
        <topology evidence="2">Multi-pass membrane protein</topology>
    </subcellularLocation>
</comment>
<dbReference type="Proteomes" id="UP000631114">
    <property type="component" value="Unassembled WGS sequence"/>
</dbReference>
<comment type="caution">
    <text evidence="12">The sequence shown here is derived from an EMBL/GenBank/DDBJ whole genome shotgun (WGS) entry which is preliminary data.</text>
</comment>
<evidence type="ECO:0000256" key="8">
    <source>
        <dbReference type="ARBA" id="ARBA00022989"/>
    </source>
</evidence>
<evidence type="ECO:0000256" key="1">
    <source>
        <dbReference type="ARBA" id="ARBA00004477"/>
    </source>
</evidence>
<evidence type="ECO:0000256" key="2">
    <source>
        <dbReference type="ARBA" id="ARBA00004653"/>
    </source>
</evidence>
<keyword evidence="8 11" id="KW-1133">Transmembrane helix</keyword>
<gene>
    <name evidence="12" type="ORF">IFM89_024808</name>
</gene>
<dbReference type="PANTHER" id="PTHR14083">
    <property type="entry name" value="YIP1 INTERACTING FACTOR HOMOLOG YIF1 PROTEIN"/>
    <property type="match status" value="1"/>
</dbReference>
<evidence type="ECO:0000256" key="5">
    <source>
        <dbReference type="ARBA" id="ARBA00022692"/>
    </source>
</evidence>
<dbReference type="GO" id="GO:0000139">
    <property type="term" value="C:Golgi membrane"/>
    <property type="evidence" value="ECO:0007669"/>
    <property type="project" value="UniProtKB-SubCell"/>
</dbReference>
<evidence type="ECO:0000313" key="12">
    <source>
        <dbReference type="EMBL" id="KAF9602051.1"/>
    </source>
</evidence>
<evidence type="ECO:0000256" key="9">
    <source>
        <dbReference type="ARBA" id="ARBA00023034"/>
    </source>
</evidence>
<keyword evidence="13" id="KW-1185">Reference proteome</keyword>
<keyword evidence="10 11" id="KW-0472">Membrane</keyword>
<keyword evidence="4" id="KW-0813">Transport</keyword>
<dbReference type="GO" id="GO:0005789">
    <property type="term" value="C:endoplasmic reticulum membrane"/>
    <property type="evidence" value="ECO:0007669"/>
    <property type="project" value="UniProtKB-SubCell"/>
</dbReference>
<comment type="similarity">
    <text evidence="3">Belongs to the YIF1 family.</text>
</comment>
<evidence type="ECO:0000256" key="11">
    <source>
        <dbReference type="SAM" id="Phobius"/>
    </source>
</evidence>
<name>A0A835LWJ5_9MAGN</name>
<dbReference type="PANTHER" id="PTHR14083:SF0">
    <property type="entry name" value="YIP1D-INTERACTING FACTOR 1, ISOFORM C"/>
    <property type="match status" value="1"/>
</dbReference>
<sequence>MLPTAYIPSMSFGTYVVLAGFKLGLIGKFSPEALSLQFTKGLLGLFLQVLLLKVSLYSLGSGEIPLLDIVACVGYAFTGM</sequence>
<dbReference type="GO" id="GO:0005793">
    <property type="term" value="C:endoplasmic reticulum-Golgi intermediate compartment"/>
    <property type="evidence" value="ECO:0007669"/>
    <property type="project" value="TreeGrafter"/>
</dbReference>
<keyword evidence="7" id="KW-0653">Protein transport</keyword>
<keyword evidence="5 11" id="KW-0812">Transmembrane</keyword>
<evidence type="ECO:0000256" key="6">
    <source>
        <dbReference type="ARBA" id="ARBA00022824"/>
    </source>
</evidence>
<organism evidence="12 13">
    <name type="scientific">Coptis chinensis</name>
    <dbReference type="NCBI Taxonomy" id="261450"/>
    <lineage>
        <taxon>Eukaryota</taxon>
        <taxon>Viridiplantae</taxon>
        <taxon>Streptophyta</taxon>
        <taxon>Embryophyta</taxon>
        <taxon>Tracheophyta</taxon>
        <taxon>Spermatophyta</taxon>
        <taxon>Magnoliopsida</taxon>
        <taxon>Ranunculales</taxon>
        <taxon>Ranunculaceae</taxon>
        <taxon>Coptidoideae</taxon>
        <taxon>Coptis</taxon>
    </lineage>
</organism>
<evidence type="ECO:0000256" key="3">
    <source>
        <dbReference type="ARBA" id="ARBA00009727"/>
    </source>
</evidence>
<dbReference type="GO" id="GO:0030134">
    <property type="term" value="C:COPII-coated ER to Golgi transport vesicle"/>
    <property type="evidence" value="ECO:0007669"/>
    <property type="project" value="TreeGrafter"/>
</dbReference>
<dbReference type="GO" id="GO:0006888">
    <property type="term" value="P:endoplasmic reticulum to Golgi vesicle-mediated transport"/>
    <property type="evidence" value="ECO:0007669"/>
    <property type="project" value="InterPro"/>
</dbReference>
<dbReference type="Pfam" id="PF03878">
    <property type="entry name" value="YIF1"/>
    <property type="match status" value="1"/>
</dbReference>
<protein>
    <submittedName>
        <fullName evidence="12">Uncharacterized protein</fullName>
    </submittedName>
</protein>
<feature type="transmembrane region" description="Helical" evidence="11">
    <location>
        <begin position="6"/>
        <end position="26"/>
    </location>
</feature>